<organism evidence="1 2">
    <name type="scientific">Cryptococcus deuterogattii Ram5</name>
    <dbReference type="NCBI Taxonomy" id="1296110"/>
    <lineage>
        <taxon>Eukaryota</taxon>
        <taxon>Fungi</taxon>
        <taxon>Dikarya</taxon>
        <taxon>Basidiomycota</taxon>
        <taxon>Agaricomycotina</taxon>
        <taxon>Tremellomycetes</taxon>
        <taxon>Tremellales</taxon>
        <taxon>Cryptococcaceae</taxon>
        <taxon>Cryptococcus</taxon>
        <taxon>Cryptococcus gattii species complex</taxon>
    </lineage>
</organism>
<proteinExistence type="predicted"/>
<sequence>MSLGLLQILMRVKVMAIPEGLEGLITPTHVLGVHRQSPGGAESASSPELGD</sequence>
<dbReference type="AlphaFoldDB" id="A0A0D0TYI2"/>
<reference evidence="1 2" key="1">
    <citation type="submission" date="2015-01" db="EMBL/GenBank/DDBJ databases">
        <title>The Genome Sequence of Cryptococcus gattii Ram5.</title>
        <authorList>
            <consortium name="The Broad Institute Genomics Platform"/>
            <person name="Cuomo C."/>
            <person name="Litvintseva A."/>
            <person name="Chen Y."/>
            <person name="Heitman J."/>
            <person name="Sun S."/>
            <person name="Springer D."/>
            <person name="Dromer F."/>
            <person name="Young S."/>
            <person name="Zeng Q."/>
            <person name="Gargeya S."/>
            <person name="Abouelleil A."/>
            <person name="Alvarado L."/>
            <person name="Chapman S.B."/>
            <person name="Gainer-Dewar J."/>
            <person name="Goldberg J."/>
            <person name="Griggs A."/>
            <person name="Gujja S."/>
            <person name="Hansen M."/>
            <person name="Howarth C."/>
            <person name="Imamovic A."/>
            <person name="Larimer J."/>
            <person name="Murphy C."/>
            <person name="Naylor J."/>
            <person name="Pearson M."/>
            <person name="Priest M."/>
            <person name="Roberts A."/>
            <person name="Saif S."/>
            <person name="Shea T."/>
            <person name="Sykes S."/>
            <person name="Wortman J."/>
            <person name="Nusbaum C."/>
            <person name="Birren B."/>
        </authorList>
    </citation>
    <scope>NUCLEOTIDE SEQUENCE [LARGE SCALE GENOMIC DNA]</scope>
    <source>
        <strain evidence="1 2">Ram5</strain>
    </source>
</reference>
<protein>
    <submittedName>
        <fullName evidence="1">Uncharacterized protein</fullName>
    </submittedName>
</protein>
<keyword evidence="2" id="KW-1185">Reference proteome</keyword>
<gene>
    <name evidence="1" type="ORF">I313_02914</name>
</gene>
<name>A0A0D0TYI2_9TREE</name>
<dbReference type="EMBL" id="KN847901">
    <property type="protein sequence ID" value="KIR40968.1"/>
    <property type="molecule type" value="Genomic_DNA"/>
</dbReference>
<dbReference type="Proteomes" id="UP000053392">
    <property type="component" value="Unassembled WGS sequence"/>
</dbReference>
<dbReference type="HOGENOM" id="CLU_3106271_0_0_1"/>
<evidence type="ECO:0000313" key="1">
    <source>
        <dbReference type="EMBL" id="KIR40968.1"/>
    </source>
</evidence>
<evidence type="ECO:0000313" key="2">
    <source>
        <dbReference type="Proteomes" id="UP000053392"/>
    </source>
</evidence>
<accession>A0A0D0TYI2</accession>